<reference evidence="1 2" key="1">
    <citation type="submission" date="2018-06" db="EMBL/GenBank/DDBJ databases">
        <title>Genomic Encyclopedia of Type Strains, Phase IV (KMG-IV): sequencing the most valuable type-strain genomes for metagenomic binning, comparative biology and taxonomic classification.</title>
        <authorList>
            <person name="Goeker M."/>
        </authorList>
    </citation>
    <scope>NUCLEOTIDE SEQUENCE [LARGE SCALE GENOMIC DNA]</scope>
    <source>
        <strain evidence="1 2">DSM 25532</strain>
    </source>
</reference>
<dbReference type="AlphaFoldDB" id="A0A366HNV4"/>
<accession>A0A366HNV4</accession>
<evidence type="ECO:0000313" key="2">
    <source>
        <dbReference type="Proteomes" id="UP000253426"/>
    </source>
</evidence>
<evidence type="ECO:0000313" key="1">
    <source>
        <dbReference type="EMBL" id="RBP44255.1"/>
    </source>
</evidence>
<proteinExistence type="predicted"/>
<sequence>MNSDHTWLRQQHSQFESELQRSMLFMQDHLERRSEVSGLWNDECAREMGRRFLNPLHEEAASSLEKLRRQHAAHASTATDLESATGAFHDASRASQCLHRQADEALATFRRLDSSLDHANRYVEGAISHLRDVEHALSEAARIAG</sequence>
<keyword evidence="2" id="KW-1185">Reference proteome</keyword>
<name>A0A366HNV4_9BACT</name>
<dbReference type="EMBL" id="QNRR01000004">
    <property type="protein sequence ID" value="RBP44255.1"/>
    <property type="molecule type" value="Genomic_DNA"/>
</dbReference>
<protein>
    <submittedName>
        <fullName evidence="1">Uncharacterized protein</fullName>
    </submittedName>
</protein>
<gene>
    <name evidence="1" type="ORF">DES53_10474</name>
</gene>
<organism evidence="1 2">
    <name type="scientific">Roseimicrobium gellanilyticum</name>
    <dbReference type="NCBI Taxonomy" id="748857"/>
    <lineage>
        <taxon>Bacteria</taxon>
        <taxon>Pseudomonadati</taxon>
        <taxon>Verrucomicrobiota</taxon>
        <taxon>Verrucomicrobiia</taxon>
        <taxon>Verrucomicrobiales</taxon>
        <taxon>Verrucomicrobiaceae</taxon>
        <taxon>Roseimicrobium</taxon>
    </lineage>
</organism>
<comment type="caution">
    <text evidence="1">The sequence shown here is derived from an EMBL/GenBank/DDBJ whole genome shotgun (WGS) entry which is preliminary data.</text>
</comment>
<dbReference type="Proteomes" id="UP000253426">
    <property type="component" value="Unassembled WGS sequence"/>
</dbReference>
<dbReference type="RefSeq" id="WP_113958679.1">
    <property type="nucleotide sequence ID" value="NZ_QNRR01000004.1"/>
</dbReference>